<dbReference type="InterPro" id="IPR027434">
    <property type="entry name" value="Homing_endonucl"/>
</dbReference>
<keyword evidence="3" id="KW-0496">Mitochondrion</keyword>
<proteinExistence type="predicted"/>
<keyword evidence="1" id="KW-0812">Transmembrane</keyword>
<keyword evidence="1" id="KW-0472">Membrane</keyword>
<evidence type="ECO:0000313" key="3">
    <source>
        <dbReference type="EMBL" id="BCB25094.1"/>
    </source>
</evidence>
<dbReference type="InterPro" id="IPR004860">
    <property type="entry name" value="LAGLIDADG_dom"/>
</dbReference>
<dbReference type="InterPro" id="IPR051289">
    <property type="entry name" value="LAGLIDADG_Endonuclease"/>
</dbReference>
<organism evidence="3">
    <name type="scientific">Zygosaccharomyces siamensis</name>
    <dbReference type="NCBI Taxonomy" id="1074906"/>
    <lineage>
        <taxon>Eukaryota</taxon>
        <taxon>Fungi</taxon>
        <taxon>Dikarya</taxon>
        <taxon>Ascomycota</taxon>
        <taxon>Saccharomycotina</taxon>
        <taxon>Saccharomycetes</taxon>
        <taxon>Saccharomycetales</taxon>
        <taxon>Saccharomycetaceae</taxon>
        <taxon>Zygosaccharomyces</taxon>
    </lineage>
</organism>
<feature type="domain" description="Homing endonuclease LAGLIDADG" evidence="2">
    <location>
        <begin position="251"/>
        <end position="350"/>
    </location>
</feature>
<evidence type="ECO:0000256" key="1">
    <source>
        <dbReference type="SAM" id="Phobius"/>
    </source>
</evidence>
<protein>
    <recommendedName>
        <fullName evidence="2">Homing endonuclease LAGLIDADG domain-containing protein</fullName>
    </recommendedName>
</protein>
<dbReference type="PANTHER" id="PTHR36181:SF2">
    <property type="entry name" value="INTRON-ENCODED ENDONUCLEASE AI3-RELATED"/>
    <property type="match status" value="1"/>
</dbReference>
<accession>A0A6F8V616</accession>
<feature type="transmembrane region" description="Helical" evidence="1">
    <location>
        <begin position="15"/>
        <end position="35"/>
    </location>
</feature>
<gene>
    <name evidence="3" type="primary">orf394</name>
</gene>
<geneLocation type="mitochondrion" evidence="3"/>
<evidence type="ECO:0000259" key="2">
    <source>
        <dbReference type="Pfam" id="PF00961"/>
    </source>
</evidence>
<dbReference type="PANTHER" id="PTHR36181">
    <property type="entry name" value="INTRON-ENCODED ENDONUCLEASE AI3-RELATED"/>
    <property type="match status" value="1"/>
</dbReference>
<dbReference type="Gene3D" id="3.10.28.10">
    <property type="entry name" value="Homing endonucleases"/>
    <property type="match status" value="2"/>
</dbReference>
<name>A0A6F8V616_9SACH</name>
<sequence length="391" mass="46766">MMCCCKMSTDAWKTLYNLILMKIMYLLYYLCNIINMCKVKMYNIMGLYASVNNNITTQRTYVTKLMRNYTTKKMNHINMNQWLVGMTDGDGTFNVYTNMKNKKIIFTYKITLMTKNSQLLYKIKSYLGIGSVMISNKNQPNLISYLIRDKNLLLNYLIPIFDKYPLLTSKRFNYLKFKHCLLISNDNNLSQIDKLNKINEINNLTFDNNYISDAWNPIKYIINNNNNNNNVLNYDNLNINDIENIMTKSWLIGFIEAEGSFFITKKTANRFIHSFCITQKLDYIVLYSIKLLLNINNNIQNSHHIYMKGEVACRFNFYKLETTNSKNIEYIMNYFRYSNYTSKFLGMKSFEFNIWMRSYYKYKNNYNKLNHVQYILRRYRNSCKINNNNNV</sequence>
<dbReference type="EMBL" id="LC532387">
    <property type="protein sequence ID" value="BCB25094.1"/>
    <property type="molecule type" value="Genomic_DNA"/>
</dbReference>
<dbReference type="Pfam" id="PF00961">
    <property type="entry name" value="LAGLIDADG_1"/>
    <property type="match status" value="2"/>
</dbReference>
<feature type="domain" description="Homing endonuclease LAGLIDADG" evidence="2">
    <location>
        <begin position="83"/>
        <end position="180"/>
    </location>
</feature>
<dbReference type="SUPFAM" id="SSF55608">
    <property type="entry name" value="Homing endonucleases"/>
    <property type="match status" value="2"/>
</dbReference>
<keyword evidence="1" id="KW-1133">Transmembrane helix</keyword>
<dbReference type="GO" id="GO:0004519">
    <property type="term" value="F:endonuclease activity"/>
    <property type="evidence" value="ECO:0007669"/>
    <property type="project" value="InterPro"/>
</dbReference>
<dbReference type="AlphaFoldDB" id="A0A6F8V616"/>
<dbReference type="GO" id="GO:0005739">
    <property type="term" value="C:mitochondrion"/>
    <property type="evidence" value="ECO:0007669"/>
    <property type="project" value="UniProtKB-ARBA"/>
</dbReference>
<reference evidence="3" key="1">
    <citation type="submission" date="2020-03" db="EMBL/GenBank/DDBJ databases">
        <title>Yeast mtDNA.</title>
        <authorList>
            <person name="Takahashi J."/>
            <person name="Chikano M."/>
        </authorList>
    </citation>
    <scope>NUCLEOTIDE SEQUENCE</scope>
</reference>